<keyword evidence="4" id="KW-0808">Transferase</keyword>
<evidence type="ECO:0000256" key="4">
    <source>
        <dbReference type="ARBA" id="ARBA00022777"/>
    </source>
</evidence>
<dbReference type="SMART" id="SM00387">
    <property type="entry name" value="HATPase_c"/>
    <property type="match status" value="1"/>
</dbReference>
<dbReference type="EMBL" id="JADEWC010000005">
    <property type="protein sequence ID" value="MBE9221724.1"/>
    <property type="molecule type" value="Genomic_DNA"/>
</dbReference>
<evidence type="ECO:0000256" key="6">
    <source>
        <dbReference type="SAM" id="Phobius"/>
    </source>
</evidence>
<dbReference type="SMART" id="SM00388">
    <property type="entry name" value="HisKA"/>
    <property type="match status" value="1"/>
</dbReference>
<dbReference type="CDD" id="cd00082">
    <property type="entry name" value="HisKA"/>
    <property type="match status" value="1"/>
</dbReference>
<evidence type="ECO:0000256" key="1">
    <source>
        <dbReference type="ARBA" id="ARBA00000085"/>
    </source>
</evidence>
<evidence type="ECO:0000313" key="8">
    <source>
        <dbReference type="EMBL" id="MBE9221724.1"/>
    </source>
</evidence>
<accession>A0ABR9V2D9</accession>
<keyword evidence="5" id="KW-0902">Two-component regulatory system</keyword>
<evidence type="ECO:0000256" key="5">
    <source>
        <dbReference type="ARBA" id="ARBA00023012"/>
    </source>
</evidence>
<gene>
    <name evidence="8" type="ORF">IQ215_03350</name>
</gene>
<keyword evidence="6" id="KW-0472">Membrane</keyword>
<dbReference type="EC" id="2.7.13.3" evidence="2"/>
<sequence length="450" mass="51360">MFQTTRRRLALYYTIVTAVLLIIFAMGIYGYVYKTLIDRIDDTLKHVVEIVEPSLVIDNVSLEEGKYKLNVNASFRQHPDTTNKVEDDHIDLEWFSPNGELLWQTLEEPLPIPLSFHSGGKTIRISSDYLLRQITKRIEVGRYVLGYLRVSHPLFDVIKPIRQLITDLIIGVLLMITSVGAIGWFLSGIAIQPVKESYQSLKQFTADASHELRNPIATIKTNIQTLLAYPEIEPEQNKKQLEIVERLTQRLSNLVNDLLFLARSDSGIINPSFQAIPLDSLLLEVVEEQIIIAQSKSINLSLEIIDDNLEINFKEVSSEDELFSIEGDWGQLSRLFTNLISNAIIHSFSDINKKDKIIQVILKYLKKNNKYYYQIQIKDNGIGIEKENIPHLFDRFYRADSARSYRDNNNSNTGLGLAIALAIVENHQGNIKVESNLNEGTTFMVNLPKK</sequence>
<dbReference type="Proteomes" id="UP000654604">
    <property type="component" value="Unassembled WGS sequence"/>
</dbReference>
<keyword evidence="6" id="KW-1133">Transmembrane helix</keyword>
<proteinExistence type="predicted"/>
<dbReference type="Gene3D" id="3.30.565.10">
    <property type="entry name" value="Histidine kinase-like ATPase, C-terminal domain"/>
    <property type="match status" value="1"/>
</dbReference>
<keyword evidence="6" id="KW-0812">Transmembrane</keyword>
<organism evidence="8 9">
    <name type="scientific">Cyanobacterium stanieri LEGE 03274</name>
    <dbReference type="NCBI Taxonomy" id="1828756"/>
    <lineage>
        <taxon>Bacteria</taxon>
        <taxon>Bacillati</taxon>
        <taxon>Cyanobacteriota</taxon>
        <taxon>Cyanophyceae</taxon>
        <taxon>Oscillatoriophycideae</taxon>
        <taxon>Chroococcales</taxon>
        <taxon>Geminocystaceae</taxon>
        <taxon>Cyanobacterium</taxon>
    </lineage>
</organism>
<comment type="caution">
    <text evidence="8">The sequence shown here is derived from an EMBL/GenBank/DDBJ whole genome shotgun (WGS) entry which is preliminary data.</text>
</comment>
<protein>
    <recommendedName>
        <fullName evidence="2">histidine kinase</fullName>
        <ecNumber evidence="2">2.7.13.3</ecNumber>
    </recommendedName>
</protein>
<dbReference type="Pfam" id="PF00512">
    <property type="entry name" value="HisKA"/>
    <property type="match status" value="1"/>
</dbReference>
<dbReference type="RefSeq" id="WP_193799913.1">
    <property type="nucleotide sequence ID" value="NZ_JADEWC010000005.1"/>
</dbReference>
<reference evidence="8 9" key="1">
    <citation type="submission" date="2020-10" db="EMBL/GenBank/DDBJ databases">
        <authorList>
            <person name="Castelo-Branco R."/>
            <person name="Eusebio N."/>
            <person name="Adriana R."/>
            <person name="Vieira A."/>
            <person name="Brugerolle De Fraissinette N."/>
            <person name="Rezende De Castro R."/>
            <person name="Schneider M.P."/>
            <person name="Vasconcelos V."/>
            <person name="Leao P.N."/>
        </authorList>
    </citation>
    <scope>NUCLEOTIDE SEQUENCE [LARGE SCALE GENOMIC DNA]</scope>
    <source>
        <strain evidence="8 9">LEGE 03274</strain>
    </source>
</reference>
<dbReference type="CDD" id="cd00075">
    <property type="entry name" value="HATPase"/>
    <property type="match status" value="1"/>
</dbReference>
<dbReference type="SUPFAM" id="SSF55874">
    <property type="entry name" value="ATPase domain of HSP90 chaperone/DNA topoisomerase II/histidine kinase"/>
    <property type="match status" value="1"/>
</dbReference>
<dbReference type="InterPro" id="IPR005467">
    <property type="entry name" value="His_kinase_dom"/>
</dbReference>
<feature type="transmembrane region" description="Helical" evidence="6">
    <location>
        <begin position="168"/>
        <end position="191"/>
    </location>
</feature>
<evidence type="ECO:0000259" key="7">
    <source>
        <dbReference type="PROSITE" id="PS50109"/>
    </source>
</evidence>
<evidence type="ECO:0000256" key="2">
    <source>
        <dbReference type="ARBA" id="ARBA00012438"/>
    </source>
</evidence>
<dbReference type="SUPFAM" id="SSF47384">
    <property type="entry name" value="Homodimeric domain of signal transducing histidine kinase"/>
    <property type="match status" value="1"/>
</dbReference>
<dbReference type="InterPro" id="IPR003661">
    <property type="entry name" value="HisK_dim/P_dom"/>
</dbReference>
<dbReference type="PROSITE" id="PS50109">
    <property type="entry name" value="HIS_KIN"/>
    <property type="match status" value="1"/>
</dbReference>
<keyword evidence="4" id="KW-0418">Kinase</keyword>
<keyword evidence="3" id="KW-0597">Phosphoprotein</keyword>
<feature type="domain" description="Histidine kinase" evidence="7">
    <location>
        <begin position="207"/>
        <end position="450"/>
    </location>
</feature>
<dbReference type="Pfam" id="PF02518">
    <property type="entry name" value="HATPase_c"/>
    <property type="match status" value="1"/>
</dbReference>
<evidence type="ECO:0000313" key="9">
    <source>
        <dbReference type="Proteomes" id="UP000654604"/>
    </source>
</evidence>
<dbReference type="InterPro" id="IPR036097">
    <property type="entry name" value="HisK_dim/P_sf"/>
</dbReference>
<dbReference type="PANTHER" id="PTHR43547">
    <property type="entry name" value="TWO-COMPONENT HISTIDINE KINASE"/>
    <property type="match status" value="1"/>
</dbReference>
<evidence type="ECO:0000256" key="3">
    <source>
        <dbReference type="ARBA" id="ARBA00022553"/>
    </source>
</evidence>
<dbReference type="InterPro" id="IPR003594">
    <property type="entry name" value="HATPase_dom"/>
</dbReference>
<name>A0ABR9V2D9_9CHRO</name>
<feature type="transmembrane region" description="Helical" evidence="6">
    <location>
        <begin position="12"/>
        <end position="32"/>
    </location>
</feature>
<keyword evidence="9" id="KW-1185">Reference proteome</keyword>
<dbReference type="InterPro" id="IPR036890">
    <property type="entry name" value="HATPase_C_sf"/>
</dbReference>
<dbReference type="InterPro" id="IPR004358">
    <property type="entry name" value="Sig_transdc_His_kin-like_C"/>
</dbReference>
<dbReference type="PANTHER" id="PTHR43547:SF2">
    <property type="entry name" value="HYBRID SIGNAL TRANSDUCTION HISTIDINE KINASE C"/>
    <property type="match status" value="1"/>
</dbReference>
<comment type="catalytic activity">
    <reaction evidence="1">
        <text>ATP + protein L-histidine = ADP + protein N-phospho-L-histidine.</text>
        <dbReference type="EC" id="2.7.13.3"/>
    </reaction>
</comment>
<dbReference type="PRINTS" id="PR00344">
    <property type="entry name" value="BCTRLSENSOR"/>
</dbReference>
<dbReference type="Gene3D" id="1.10.287.130">
    <property type="match status" value="1"/>
</dbReference>